<dbReference type="Pfam" id="PF07729">
    <property type="entry name" value="FCD"/>
    <property type="match status" value="1"/>
</dbReference>
<keyword evidence="2" id="KW-0238">DNA-binding</keyword>
<protein>
    <submittedName>
        <fullName evidence="5">GntR family transcriptional regulator</fullName>
    </submittedName>
</protein>
<organism evidence="5 6">
    <name type="scientific">Leucobacter weissii</name>
    <dbReference type="NCBI Taxonomy" id="1983706"/>
    <lineage>
        <taxon>Bacteria</taxon>
        <taxon>Bacillati</taxon>
        <taxon>Actinomycetota</taxon>
        <taxon>Actinomycetes</taxon>
        <taxon>Micrococcales</taxon>
        <taxon>Microbacteriaceae</taxon>
        <taxon>Leucobacter</taxon>
    </lineage>
</organism>
<dbReference type="Proteomes" id="UP000664382">
    <property type="component" value="Unassembled WGS sequence"/>
</dbReference>
<reference evidence="5" key="1">
    <citation type="submission" date="2021-03" db="EMBL/GenBank/DDBJ databases">
        <title>Leucobacter chromiisoli sp. nov., isolated from chromium-containing soil of chemical plant.</title>
        <authorList>
            <person name="Xu Z."/>
        </authorList>
    </citation>
    <scope>NUCLEOTIDE SEQUENCE</scope>
    <source>
        <strain evidence="5">S27</strain>
    </source>
</reference>
<dbReference type="InterPro" id="IPR008920">
    <property type="entry name" value="TF_FadR/GntR_C"/>
</dbReference>
<dbReference type="PANTHER" id="PTHR43537:SF45">
    <property type="entry name" value="GNTR FAMILY REGULATORY PROTEIN"/>
    <property type="match status" value="1"/>
</dbReference>
<evidence type="ECO:0000313" key="6">
    <source>
        <dbReference type="Proteomes" id="UP000664382"/>
    </source>
</evidence>
<gene>
    <name evidence="5" type="ORF">J4H92_00550</name>
</gene>
<dbReference type="SUPFAM" id="SSF48008">
    <property type="entry name" value="GntR ligand-binding domain-like"/>
    <property type="match status" value="1"/>
</dbReference>
<keyword evidence="1" id="KW-0805">Transcription regulation</keyword>
<keyword evidence="3" id="KW-0804">Transcription</keyword>
<evidence type="ECO:0000313" key="5">
    <source>
        <dbReference type="EMBL" id="MBO1900438.1"/>
    </source>
</evidence>
<evidence type="ECO:0000256" key="2">
    <source>
        <dbReference type="ARBA" id="ARBA00023125"/>
    </source>
</evidence>
<dbReference type="PROSITE" id="PS50949">
    <property type="entry name" value="HTH_GNTR"/>
    <property type="match status" value="1"/>
</dbReference>
<dbReference type="SUPFAM" id="SSF46785">
    <property type="entry name" value="Winged helix' DNA-binding domain"/>
    <property type="match status" value="1"/>
</dbReference>
<dbReference type="RefSeq" id="WP_208095073.1">
    <property type="nucleotide sequence ID" value="NZ_JAGDYM010000001.1"/>
</dbReference>
<dbReference type="InterPro" id="IPR011711">
    <property type="entry name" value="GntR_C"/>
</dbReference>
<dbReference type="AlphaFoldDB" id="A0A939MGG5"/>
<name>A0A939MGG5_9MICO</name>
<sequence>MKSQPHQLTVPSVENVVYETLRDFIVGGDYLPGQRLHLAELATQLGVSTMPVRGALARLTDEGLVHQMPRRGATVAPLDLAEYLELQDLRIGIETVAARYGVQHMDDERLAEMKRILGALWEETDIESIIALEWDAYLTLYAAPGRQRTVGLVQEYGRLSERYTRFMYGFEFKQTQAAARLSQVIEACELGDGEAVAEVIASHMSEDARKVSGALEARVGEEQR</sequence>
<dbReference type="InterPro" id="IPR036388">
    <property type="entry name" value="WH-like_DNA-bd_sf"/>
</dbReference>
<dbReference type="SMART" id="SM00345">
    <property type="entry name" value="HTH_GNTR"/>
    <property type="match status" value="1"/>
</dbReference>
<accession>A0A939MGG5</accession>
<dbReference type="GO" id="GO:0003677">
    <property type="term" value="F:DNA binding"/>
    <property type="evidence" value="ECO:0007669"/>
    <property type="project" value="UniProtKB-KW"/>
</dbReference>
<evidence type="ECO:0000256" key="1">
    <source>
        <dbReference type="ARBA" id="ARBA00023015"/>
    </source>
</evidence>
<dbReference type="EMBL" id="JAGDYM010000001">
    <property type="protein sequence ID" value="MBO1900438.1"/>
    <property type="molecule type" value="Genomic_DNA"/>
</dbReference>
<dbReference type="Pfam" id="PF00392">
    <property type="entry name" value="GntR"/>
    <property type="match status" value="1"/>
</dbReference>
<dbReference type="InterPro" id="IPR000524">
    <property type="entry name" value="Tscrpt_reg_HTH_GntR"/>
</dbReference>
<dbReference type="Gene3D" id="1.20.120.530">
    <property type="entry name" value="GntR ligand-binding domain-like"/>
    <property type="match status" value="1"/>
</dbReference>
<comment type="caution">
    <text evidence="5">The sequence shown here is derived from an EMBL/GenBank/DDBJ whole genome shotgun (WGS) entry which is preliminary data.</text>
</comment>
<evidence type="ECO:0000259" key="4">
    <source>
        <dbReference type="PROSITE" id="PS50949"/>
    </source>
</evidence>
<dbReference type="SMART" id="SM00895">
    <property type="entry name" value="FCD"/>
    <property type="match status" value="1"/>
</dbReference>
<dbReference type="PANTHER" id="PTHR43537">
    <property type="entry name" value="TRANSCRIPTIONAL REGULATOR, GNTR FAMILY"/>
    <property type="match status" value="1"/>
</dbReference>
<dbReference type="Gene3D" id="1.10.10.10">
    <property type="entry name" value="Winged helix-like DNA-binding domain superfamily/Winged helix DNA-binding domain"/>
    <property type="match status" value="1"/>
</dbReference>
<keyword evidence="6" id="KW-1185">Reference proteome</keyword>
<evidence type="ECO:0000256" key="3">
    <source>
        <dbReference type="ARBA" id="ARBA00023163"/>
    </source>
</evidence>
<dbReference type="CDD" id="cd07377">
    <property type="entry name" value="WHTH_GntR"/>
    <property type="match status" value="1"/>
</dbReference>
<proteinExistence type="predicted"/>
<feature type="domain" description="HTH gntR-type" evidence="4">
    <location>
        <begin position="11"/>
        <end position="78"/>
    </location>
</feature>
<dbReference type="InterPro" id="IPR036390">
    <property type="entry name" value="WH_DNA-bd_sf"/>
</dbReference>
<dbReference type="GO" id="GO:0003700">
    <property type="term" value="F:DNA-binding transcription factor activity"/>
    <property type="evidence" value="ECO:0007669"/>
    <property type="project" value="InterPro"/>
</dbReference>